<evidence type="ECO:0000259" key="1">
    <source>
        <dbReference type="Pfam" id="PF24764"/>
    </source>
</evidence>
<comment type="caution">
    <text evidence="2">The sequence shown here is derived from an EMBL/GenBank/DDBJ whole genome shotgun (WGS) entry which is preliminary data.</text>
</comment>
<gene>
    <name evidence="2" type="ORF">F7725_002746</name>
</gene>
<dbReference type="PANTHER" id="PTHR46791">
    <property type="entry name" value="EXPRESSED PROTEIN"/>
    <property type="match status" value="1"/>
</dbReference>
<evidence type="ECO:0000313" key="3">
    <source>
        <dbReference type="Proteomes" id="UP000518266"/>
    </source>
</evidence>
<dbReference type="AlphaFoldDB" id="A0A7J5YBF6"/>
<name>A0A7J5YBF6_DISMA</name>
<keyword evidence="3" id="KW-1185">Reference proteome</keyword>
<reference evidence="2 3" key="1">
    <citation type="submission" date="2020-03" db="EMBL/GenBank/DDBJ databases">
        <title>Dissostichus mawsoni Genome sequencing and assembly.</title>
        <authorList>
            <person name="Park H."/>
        </authorList>
    </citation>
    <scope>NUCLEOTIDE SEQUENCE [LARGE SCALE GENOMIC DNA]</scope>
    <source>
        <strain evidence="2">DM0001</strain>
        <tissue evidence="2">Muscle</tissue>
    </source>
</reference>
<dbReference type="PANTHER" id="PTHR46791:SF11">
    <property type="entry name" value="INTEGRASE CATALYTIC DOMAIN-CONTAINING PROTEIN"/>
    <property type="match status" value="1"/>
</dbReference>
<dbReference type="InterPro" id="IPR058913">
    <property type="entry name" value="Integrase_dom_put"/>
</dbReference>
<dbReference type="EMBL" id="JAAKFY010000014">
    <property type="protein sequence ID" value="KAF3845668.1"/>
    <property type="molecule type" value="Genomic_DNA"/>
</dbReference>
<accession>A0A7J5YBF6</accession>
<dbReference type="Pfam" id="PF24764">
    <property type="entry name" value="rva_4"/>
    <property type="match status" value="2"/>
</dbReference>
<dbReference type="Proteomes" id="UP000518266">
    <property type="component" value="Unassembled WGS sequence"/>
</dbReference>
<sequence>MYLRVANNNLAATNLLFFNEAVQTFGFPLRVQADGVENVDVARLMFSVRGTGRSSFIAGKSVHNQRVYIKTNKSFTKCPQNRIERLWRDVITAVTGRFYDVLHQLEEDSHLDLSNALHIFCCHYAFIPLIQAHFNIFRDGWDDHPLSTEGNLSLPISCGTWGSSTIPKSVMRWDLQIPLIDWESSGLVPIDPNPGIQVPEIESPLTPVEFDGLKAAVDPWSQQSLNKGDVKEREDNNCYIYIQRSI</sequence>
<protein>
    <recommendedName>
        <fullName evidence="1">Integrase core domain-containing protein</fullName>
    </recommendedName>
</protein>
<feature type="domain" description="Integrase core" evidence="1">
    <location>
        <begin position="80"/>
        <end position="152"/>
    </location>
</feature>
<dbReference type="OrthoDB" id="2686689at2759"/>
<feature type="domain" description="Integrase core" evidence="1">
    <location>
        <begin position="1"/>
        <end position="68"/>
    </location>
</feature>
<organism evidence="2 3">
    <name type="scientific">Dissostichus mawsoni</name>
    <name type="common">Antarctic cod</name>
    <dbReference type="NCBI Taxonomy" id="36200"/>
    <lineage>
        <taxon>Eukaryota</taxon>
        <taxon>Metazoa</taxon>
        <taxon>Chordata</taxon>
        <taxon>Craniata</taxon>
        <taxon>Vertebrata</taxon>
        <taxon>Euteleostomi</taxon>
        <taxon>Actinopterygii</taxon>
        <taxon>Neopterygii</taxon>
        <taxon>Teleostei</taxon>
        <taxon>Neoteleostei</taxon>
        <taxon>Acanthomorphata</taxon>
        <taxon>Eupercaria</taxon>
        <taxon>Perciformes</taxon>
        <taxon>Notothenioidei</taxon>
        <taxon>Nototheniidae</taxon>
        <taxon>Dissostichus</taxon>
    </lineage>
</organism>
<evidence type="ECO:0000313" key="2">
    <source>
        <dbReference type="EMBL" id="KAF3845668.1"/>
    </source>
</evidence>
<proteinExistence type="predicted"/>